<dbReference type="RefSeq" id="WP_209208813.1">
    <property type="nucleotide sequence ID" value="NZ_JAFFZM010000001.1"/>
</dbReference>
<reference evidence="1 2" key="1">
    <citation type="submission" date="2021-02" db="EMBL/GenBank/DDBJ databases">
        <title>Streptomyces spirodelae sp. nov., isolated from duckweed.</title>
        <authorList>
            <person name="Saimee Y."/>
            <person name="Duangmal K."/>
        </authorList>
    </citation>
    <scope>NUCLEOTIDE SEQUENCE [LARGE SCALE GENOMIC DNA]</scope>
    <source>
        <strain evidence="1 2">DSM 42105</strain>
    </source>
</reference>
<evidence type="ECO:0000313" key="1">
    <source>
        <dbReference type="EMBL" id="MBO8196947.1"/>
    </source>
</evidence>
<gene>
    <name evidence="1" type="ORF">JW613_01270</name>
</gene>
<sequence>MHCYDCYREGTETPAVAVCVDCGAAVCPRHLHSESEPVRESMSTGRVWSPGEGRRMVCLVCHGSTRKGDGQDG</sequence>
<name>A0ABS3XNG4_9ACTN</name>
<dbReference type="GeneID" id="96257215"/>
<dbReference type="Proteomes" id="UP000721954">
    <property type="component" value="Unassembled WGS sequence"/>
</dbReference>
<protein>
    <submittedName>
        <fullName evidence="1">DUF2180 family protein</fullName>
    </submittedName>
</protein>
<accession>A0ABS3XNG4</accession>
<dbReference type="InterPro" id="IPR017211">
    <property type="entry name" value="UCP037465_Znf"/>
</dbReference>
<dbReference type="EMBL" id="JAFFZM010000001">
    <property type="protein sequence ID" value="MBO8196947.1"/>
    <property type="molecule type" value="Genomic_DNA"/>
</dbReference>
<comment type="caution">
    <text evidence="1">The sequence shown here is derived from an EMBL/GenBank/DDBJ whole genome shotgun (WGS) entry which is preliminary data.</text>
</comment>
<evidence type="ECO:0000313" key="2">
    <source>
        <dbReference type="Proteomes" id="UP000721954"/>
    </source>
</evidence>
<dbReference type="Pfam" id="PF09947">
    <property type="entry name" value="DUF2180"/>
    <property type="match status" value="1"/>
</dbReference>
<keyword evidence="2" id="KW-1185">Reference proteome</keyword>
<proteinExistence type="predicted"/>
<organism evidence="1 2">
    <name type="scientific">Streptomyces smyrnaeus</name>
    <dbReference type="NCBI Taxonomy" id="1387713"/>
    <lineage>
        <taxon>Bacteria</taxon>
        <taxon>Bacillati</taxon>
        <taxon>Actinomycetota</taxon>
        <taxon>Actinomycetes</taxon>
        <taxon>Kitasatosporales</taxon>
        <taxon>Streptomycetaceae</taxon>
        <taxon>Streptomyces</taxon>
    </lineage>
</organism>